<evidence type="ECO:0000259" key="5">
    <source>
        <dbReference type="PROSITE" id="PS01124"/>
    </source>
</evidence>
<dbReference type="InterPro" id="IPR020449">
    <property type="entry name" value="Tscrpt_reg_AraC-type_HTH"/>
</dbReference>
<dbReference type="PANTHER" id="PTHR43280">
    <property type="entry name" value="ARAC-FAMILY TRANSCRIPTIONAL REGULATOR"/>
    <property type="match status" value="1"/>
</dbReference>
<gene>
    <name evidence="7" type="ORF">ACFFGV_07040</name>
</gene>
<dbReference type="Pfam" id="PF00072">
    <property type="entry name" value="Response_reg"/>
    <property type="match status" value="1"/>
</dbReference>
<reference evidence="7 8" key="1">
    <citation type="submission" date="2024-09" db="EMBL/GenBank/DDBJ databases">
        <authorList>
            <person name="Sun Q."/>
            <person name="Mori K."/>
        </authorList>
    </citation>
    <scope>NUCLEOTIDE SEQUENCE [LARGE SCALE GENOMIC DNA]</scope>
    <source>
        <strain evidence="7 8">NCAIM B.02529</strain>
    </source>
</reference>
<dbReference type="PRINTS" id="PR00032">
    <property type="entry name" value="HTHARAC"/>
</dbReference>
<keyword evidence="2" id="KW-0238">DNA-binding</keyword>
<proteinExistence type="predicted"/>
<dbReference type="Pfam" id="PF12833">
    <property type="entry name" value="HTH_18"/>
    <property type="match status" value="1"/>
</dbReference>
<dbReference type="Proteomes" id="UP001589836">
    <property type="component" value="Unassembled WGS sequence"/>
</dbReference>
<dbReference type="CDD" id="cd17536">
    <property type="entry name" value="REC_YesN-like"/>
    <property type="match status" value="1"/>
</dbReference>
<dbReference type="InterPro" id="IPR009057">
    <property type="entry name" value="Homeodomain-like_sf"/>
</dbReference>
<dbReference type="InterPro" id="IPR018060">
    <property type="entry name" value="HTH_AraC"/>
</dbReference>
<accession>A0ABV6LLT8</accession>
<dbReference type="SMART" id="SM00448">
    <property type="entry name" value="REC"/>
    <property type="match status" value="1"/>
</dbReference>
<feature type="modified residue" description="4-aspartylphosphate" evidence="4">
    <location>
        <position position="54"/>
    </location>
</feature>
<keyword evidence="8" id="KW-1185">Reference proteome</keyword>
<evidence type="ECO:0000259" key="6">
    <source>
        <dbReference type="PROSITE" id="PS50110"/>
    </source>
</evidence>
<dbReference type="PANTHER" id="PTHR43280:SF28">
    <property type="entry name" value="HTH-TYPE TRANSCRIPTIONAL ACTIVATOR RHAS"/>
    <property type="match status" value="1"/>
</dbReference>
<dbReference type="PROSITE" id="PS00041">
    <property type="entry name" value="HTH_ARAC_FAMILY_1"/>
    <property type="match status" value="1"/>
</dbReference>
<dbReference type="Gene3D" id="1.10.10.60">
    <property type="entry name" value="Homeodomain-like"/>
    <property type="match status" value="2"/>
</dbReference>
<dbReference type="SUPFAM" id="SSF46689">
    <property type="entry name" value="Homeodomain-like"/>
    <property type="match status" value="2"/>
</dbReference>
<dbReference type="InterPro" id="IPR011006">
    <property type="entry name" value="CheY-like_superfamily"/>
</dbReference>
<evidence type="ECO:0000256" key="2">
    <source>
        <dbReference type="ARBA" id="ARBA00023125"/>
    </source>
</evidence>
<dbReference type="InterPro" id="IPR018062">
    <property type="entry name" value="HTH_AraC-typ_CS"/>
</dbReference>
<evidence type="ECO:0000256" key="4">
    <source>
        <dbReference type="PROSITE-ProRule" id="PRU00169"/>
    </source>
</evidence>
<evidence type="ECO:0000256" key="1">
    <source>
        <dbReference type="ARBA" id="ARBA00023015"/>
    </source>
</evidence>
<keyword evidence="3" id="KW-0804">Transcription</keyword>
<dbReference type="PROSITE" id="PS50110">
    <property type="entry name" value="RESPONSE_REGULATORY"/>
    <property type="match status" value="1"/>
</dbReference>
<evidence type="ECO:0000256" key="3">
    <source>
        <dbReference type="ARBA" id="ARBA00023163"/>
    </source>
</evidence>
<feature type="domain" description="HTH araC/xylS-type" evidence="5">
    <location>
        <begin position="402"/>
        <end position="500"/>
    </location>
</feature>
<comment type="caution">
    <text evidence="7">The sequence shown here is derived from an EMBL/GenBank/DDBJ whole genome shotgun (WGS) entry which is preliminary data.</text>
</comment>
<feature type="domain" description="Response regulatory" evidence="6">
    <location>
        <begin position="2"/>
        <end position="119"/>
    </location>
</feature>
<dbReference type="PROSITE" id="PS01124">
    <property type="entry name" value="HTH_ARAC_FAMILY_2"/>
    <property type="match status" value="1"/>
</dbReference>
<dbReference type="RefSeq" id="WP_377346018.1">
    <property type="nucleotide sequence ID" value="NZ_JBHLTP010000004.1"/>
</dbReference>
<dbReference type="EMBL" id="JBHLTP010000004">
    <property type="protein sequence ID" value="MFC0523336.1"/>
    <property type="molecule type" value="Genomic_DNA"/>
</dbReference>
<sequence length="506" mass="59224">MKWLIAEDEEIEREGLKKLMQQAFPDLEVVGEATTGKEAVELAKKTNPDIITMDIKMPVMDGVEAVHHIKSWRNDVEIIMMTAYDEFQYARDVMREGVQEYVLKPARKKELIETFQRAMKAVEAKNQHVHQVNTTMLSMIQSDMLQAYFTERALEYYPDQLASFFPMAKGRGCVILIRLMDQENSDIQYNWLREWFERHTHCLMGPIQDQHIPIWIFSFKDEQVAESITSLGQWVRTAIQLFFSQFHQQVKMGIGSFCEKPDQLIHSYHEAVIALSSIPSKKGYIHYELAKSQLEPGAFHQVVQEKHIYDAIRAGDADLAIHQFEQWWALMREQDDVSERCRNILYTIAAIVKEMGFTEEPRFIDFSSKPLDAYRRFVVERLSHAASVVKSWKRVTSKDALWNAEEWIKEHYDQSITLEQIAEHVNLSPYYFSKLFKDRFEQSFIDYVTELRVAKAKELLRATDKPLKEICSLVGYKDPNYFSRVFKKKTGQTPSDFRDSIHLTSK</sequence>
<dbReference type="InterPro" id="IPR041522">
    <property type="entry name" value="CdaR_GGDEF"/>
</dbReference>
<protein>
    <submittedName>
        <fullName evidence="7">Response regulator</fullName>
    </submittedName>
</protein>
<dbReference type="InterPro" id="IPR001789">
    <property type="entry name" value="Sig_transdc_resp-reg_receiver"/>
</dbReference>
<evidence type="ECO:0000313" key="7">
    <source>
        <dbReference type="EMBL" id="MFC0523336.1"/>
    </source>
</evidence>
<dbReference type="SUPFAM" id="SSF52172">
    <property type="entry name" value="CheY-like"/>
    <property type="match status" value="1"/>
</dbReference>
<keyword evidence="1" id="KW-0805">Transcription regulation</keyword>
<organism evidence="7 8">
    <name type="scientific">Pontibacillus salicampi</name>
    <dbReference type="NCBI Taxonomy" id="1449801"/>
    <lineage>
        <taxon>Bacteria</taxon>
        <taxon>Bacillati</taxon>
        <taxon>Bacillota</taxon>
        <taxon>Bacilli</taxon>
        <taxon>Bacillales</taxon>
        <taxon>Bacillaceae</taxon>
        <taxon>Pontibacillus</taxon>
    </lineage>
</organism>
<dbReference type="Gene3D" id="3.40.50.2300">
    <property type="match status" value="1"/>
</dbReference>
<evidence type="ECO:0000313" key="8">
    <source>
        <dbReference type="Proteomes" id="UP001589836"/>
    </source>
</evidence>
<dbReference type="Pfam" id="PF17853">
    <property type="entry name" value="GGDEF_2"/>
    <property type="match status" value="1"/>
</dbReference>
<dbReference type="SMART" id="SM00342">
    <property type="entry name" value="HTH_ARAC"/>
    <property type="match status" value="1"/>
</dbReference>
<keyword evidence="4" id="KW-0597">Phosphoprotein</keyword>
<name>A0ABV6LLT8_9BACI</name>